<dbReference type="InterPro" id="IPR038678">
    <property type="entry name" value="Spondin_N_sf"/>
</dbReference>
<evidence type="ECO:0000256" key="2">
    <source>
        <dbReference type="SAM" id="SignalP"/>
    </source>
</evidence>
<reference evidence="4 5" key="1">
    <citation type="submission" date="2020-03" db="EMBL/GenBank/DDBJ databases">
        <title>Complete genome sequence of Shewanella sp.</title>
        <authorList>
            <person name="Kim Y.-S."/>
            <person name="Kim S.-J."/>
            <person name="Jung H.-K."/>
            <person name="Kim K.-H."/>
        </authorList>
    </citation>
    <scope>NUCLEOTIDE SEQUENCE [LARGE SCALE GENOMIC DNA]</scope>
    <source>
        <strain evidence="4 5">PN3F2</strain>
    </source>
</reference>
<dbReference type="AlphaFoldDB" id="A0A6G9QHB9"/>
<dbReference type="Proteomes" id="UP000502608">
    <property type="component" value="Chromosome"/>
</dbReference>
<dbReference type="Pfam" id="PF06468">
    <property type="entry name" value="Spond_N"/>
    <property type="match status" value="1"/>
</dbReference>
<keyword evidence="2" id="KW-0732">Signal</keyword>
<accession>A0A6G9QHB9</accession>
<gene>
    <name evidence="4" type="ORF">HBH39_02255</name>
</gene>
<keyword evidence="5" id="KW-1185">Reference proteome</keyword>
<dbReference type="EMBL" id="CP050313">
    <property type="protein sequence ID" value="QIR13465.1"/>
    <property type="molecule type" value="Genomic_DNA"/>
</dbReference>
<evidence type="ECO:0000259" key="3">
    <source>
        <dbReference type="Pfam" id="PF06468"/>
    </source>
</evidence>
<evidence type="ECO:0000313" key="5">
    <source>
        <dbReference type="Proteomes" id="UP000502608"/>
    </source>
</evidence>
<evidence type="ECO:0000256" key="1">
    <source>
        <dbReference type="SAM" id="MobiDB-lite"/>
    </source>
</evidence>
<organism evidence="4 5">
    <name type="scientific">Shewanella aestuarii</name>
    <dbReference type="NCBI Taxonomy" id="1028752"/>
    <lineage>
        <taxon>Bacteria</taxon>
        <taxon>Pseudomonadati</taxon>
        <taxon>Pseudomonadota</taxon>
        <taxon>Gammaproteobacteria</taxon>
        <taxon>Alteromonadales</taxon>
        <taxon>Shewanellaceae</taxon>
        <taxon>Shewanella</taxon>
    </lineage>
</organism>
<feature type="signal peptide" evidence="2">
    <location>
        <begin position="1"/>
        <end position="23"/>
    </location>
</feature>
<feature type="chain" id="PRO_5026357915" description="Spondin domain-containing protein" evidence="2">
    <location>
        <begin position="24"/>
        <end position="241"/>
    </location>
</feature>
<proteinExistence type="predicted"/>
<dbReference type="Gene3D" id="2.60.40.2130">
    <property type="entry name" value="F-spondin domain"/>
    <property type="match status" value="1"/>
</dbReference>
<dbReference type="KEGG" id="saes:HBH39_02255"/>
<feature type="domain" description="Spondin" evidence="3">
    <location>
        <begin position="60"/>
        <end position="176"/>
    </location>
</feature>
<protein>
    <recommendedName>
        <fullName evidence="3">Spondin domain-containing protein</fullName>
    </recommendedName>
</protein>
<sequence length="241" mass="25240">MKPTNLNLKPSLLAIVVSTSLLTACGSDDDNDVLVTPEPAPVVMQTFSVTVTNLTANQPMSPVILASHSADAMLWQAGEPASVAIEKMAEGGDTADIAALEVVNSSVNGVGMLMPGMSETLILTLAEADVANISLATMLVNTNDAFTGLNSISIAGMQVDMPSMMHNMAYDAGTEDNSEQKGTIPGPADGGEGFNANRDDVDFVHIHPGVITQYDGLDDSVLMPSHRFDNPVLAVKIVRTQ</sequence>
<dbReference type="PROSITE" id="PS51257">
    <property type="entry name" value="PROKAR_LIPOPROTEIN"/>
    <property type="match status" value="1"/>
</dbReference>
<evidence type="ECO:0000313" key="4">
    <source>
        <dbReference type="EMBL" id="QIR13465.1"/>
    </source>
</evidence>
<name>A0A6G9QHB9_9GAMM</name>
<dbReference type="InterPro" id="IPR009465">
    <property type="entry name" value="Spondin_N"/>
</dbReference>
<feature type="region of interest" description="Disordered" evidence="1">
    <location>
        <begin position="173"/>
        <end position="195"/>
    </location>
</feature>
<dbReference type="NCBIfam" id="NF038123">
    <property type="entry name" value="NF038123_dom"/>
    <property type="match status" value="1"/>
</dbReference>
<dbReference type="RefSeq" id="WP_167675225.1">
    <property type="nucleotide sequence ID" value="NZ_CP050313.1"/>
</dbReference>